<feature type="domain" description="Sugar 3,4-ketoisomerase QdtA cupin" evidence="1">
    <location>
        <begin position="16"/>
        <end position="130"/>
    </location>
</feature>
<dbReference type="SUPFAM" id="SSF51182">
    <property type="entry name" value="RmlC-like cupins"/>
    <property type="match status" value="1"/>
</dbReference>
<dbReference type="InterPro" id="IPR011051">
    <property type="entry name" value="RmlC_Cupin_sf"/>
</dbReference>
<dbReference type="Proteomes" id="UP000248795">
    <property type="component" value="Unassembled WGS sequence"/>
</dbReference>
<accession>A0A2W2AYE4</accession>
<protein>
    <submittedName>
        <fullName evidence="2">WxcM-like domain-containing protein</fullName>
    </submittedName>
</protein>
<evidence type="ECO:0000313" key="3">
    <source>
        <dbReference type="Proteomes" id="UP000248795"/>
    </source>
</evidence>
<proteinExistence type="predicted"/>
<sequence length="136" mass="14490">MACYRPVAAFLGGRAQLLAFEAQADARGTLTALPHDGLPFAPQRSFFVHGVPAGTRRGGHAHRTARQLLFCLSGSITVRMRHGGEEACVVLDDCSRGLLVEAGVWSEQHYVTPGAVLCVLASEPFSAQSYQPEPAA</sequence>
<dbReference type="CDD" id="cd20292">
    <property type="entry name" value="cupin_QdtA-like"/>
    <property type="match status" value="1"/>
</dbReference>
<dbReference type="InterPro" id="IPR008894">
    <property type="entry name" value="QdtA_cupin_dom"/>
</dbReference>
<gene>
    <name evidence="2" type="ORF">DK847_02955</name>
</gene>
<evidence type="ECO:0000313" key="2">
    <source>
        <dbReference type="EMBL" id="PZF78772.1"/>
    </source>
</evidence>
<dbReference type="RefSeq" id="WP_111196100.1">
    <property type="nucleotide sequence ID" value="NZ_QKVK01000001.1"/>
</dbReference>
<reference evidence="3" key="1">
    <citation type="submission" date="2018-06" db="EMBL/GenBank/DDBJ databases">
        <title>Aestuariibacter litoralis strain KCTC 52945T.</title>
        <authorList>
            <person name="Li X."/>
            <person name="Salam N."/>
            <person name="Li J.-L."/>
            <person name="Chen Y.-M."/>
            <person name="Yang Z.-W."/>
            <person name="Zhang L.-Y."/>
            <person name="Han M.-X."/>
            <person name="Xiao M."/>
            <person name="Li W.-J."/>
        </authorList>
    </citation>
    <scope>NUCLEOTIDE SEQUENCE [LARGE SCALE GENOMIC DNA]</scope>
    <source>
        <strain evidence="3">KCTC 52945</strain>
    </source>
</reference>
<dbReference type="InterPro" id="IPR014710">
    <property type="entry name" value="RmlC-like_jellyroll"/>
</dbReference>
<keyword evidence="3" id="KW-1185">Reference proteome</keyword>
<name>A0A2W2AYE4_9HYPH</name>
<evidence type="ECO:0000259" key="1">
    <source>
        <dbReference type="Pfam" id="PF05523"/>
    </source>
</evidence>
<dbReference type="EMBL" id="QKVK01000001">
    <property type="protein sequence ID" value="PZF78772.1"/>
    <property type="molecule type" value="Genomic_DNA"/>
</dbReference>
<organism evidence="2 3">
    <name type="scientific">Aestuariivirga litoralis</name>
    <dbReference type="NCBI Taxonomy" id="2650924"/>
    <lineage>
        <taxon>Bacteria</taxon>
        <taxon>Pseudomonadati</taxon>
        <taxon>Pseudomonadota</taxon>
        <taxon>Alphaproteobacteria</taxon>
        <taxon>Hyphomicrobiales</taxon>
        <taxon>Aestuariivirgaceae</taxon>
        <taxon>Aestuariivirga</taxon>
    </lineage>
</organism>
<dbReference type="Pfam" id="PF05523">
    <property type="entry name" value="FdtA"/>
    <property type="match status" value="1"/>
</dbReference>
<dbReference type="Gene3D" id="2.60.120.10">
    <property type="entry name" value="Jelly Rolls"/>
    <property type="match status" value="1"/>
</dbReference>
<dbReference type="AlphaFoldDB" id="A0A2W2AYE4"/>
<comment type="caution">
    <text evidence="2">The sequence shown here is derived from an EMBL/GenBank/DDBJ whole genome shotgun (WGS) entry which is preliminary data.</text>
</comment>